<dbReference type="PANTHER" id="PTHR39323:SF1">
    <property type="entry name" value="BLR1149 PROTEIN"/>
    <property type="match status" value="1"/>
</dbReference>
<dbReference type="EMBL" id="DP000238">
    <property type="protein sequence ID" value="ABK77401.1"/>
    <property type="molecule type" value="Genomic_DNA"/>
</dbReference>
<dbReference type="KEGG" id="csy:CENSYa_0768"/>
<dbReference type="AlphaFoldDB" id="A0RVN4"/>
<reference evidence="2 3" key="1">
    <citation type="journal article" date="2006" name="Proc. Natl. Acad. Sci. U.S.A.">
        <title>Genomic analysis of the uncultivated marine crenarchaeote Cenarchaeum symbiosum.</title>
        <authorList>
            <person name="Hallam S.J."/>
            <person name="Konstantinidis K.T."/>
            <person name="Putnam N."/>
            <person name="Schleper C."/>
            <person name="Watanabe Y."/>
            <person name="Sugahara J."/>
            <person name="Preston C."/>
            <person name="de la Torre J."/>
            <person name="Richardson P.M."/>
            <person name="DeLong E.F."/>
        </authorList>
    </citation>
    <scope>NUCLEOTIDE SEQUENCE [LARGE SCALE GENOMIC DNA]</scope>
    <source>
        <strain evidence="3">A</strain>
    </source>
</reference>
<dbReference type="Proteomes" id="UP000000758">
    <property type="component" value="Chromosome"/>
</dbReference>
<dbReference type="InterPro" id="IPR024173">
    <property type="entry name" value="Pesterase_MJ0037-like"/>
</dbReference>
<dbReference type="STRING" id="414004.CENSYa_0768"/>
<proteinExistence type="predicted"/>
<dbReference type="SUPFAM" id="SSF56300">
    <property type="entry name" value="Metallo-dependent phosphatases"/>
    <property type="match status" value="1"/>
</dbReference>
<organism evidence="2 3">
    <name type="scientific">Cenarchaeum symbiosum (strain A)</name>
    <dbReference type="NCBI Taxonomy" id="414004"/>
    <lineage>
        <taxon>Archaea</taxon>
        <taxon>Nitrososphaerota</taxon>
        <taxon>Candidatus Cenarchaeales</taxon>
        <taxon>Candidatus Cenarchaeaceae</taxon>
        <taxon>Candidatus Cenarchaeum</taxon>
    </lineage>
</organism>
<feature type="domain" description="Calcineurin-like phosphoesterase" evidence="1">
    <location>
        <begin position="10"/>
        <end position="98"/>
    </location>
</feature>
<dbReference type="InterPro" id="IPR029052">
    <property type="entry name" value="Metallo-depent_PP-like"/>
</dbReference>
<protein>
    <submittedName>
        <fullName evidence="2">ICC-like phosphoesterase</fullName>
    </submittedName>
</protein>
<evidence type="ECO:0000259" key="1">
    <source>
        <dbReference type="Pfam" id="PF00149"/>
    </source>
</evidence>
<dbReference type="PANTHER" id="PTHR39323">
    <property type="entry name" value="BLR1149 PROTEIN"/>
    <property type="match status" value="1"/>
</dbReference>
<dbReference type="GO" id="GO:0016787">
    <property type="term" value="F:hydrolase activity"/>
    <property type="evidence" value="ECO:0007669"/>
    <property type="project" value="InterPro"/>
</dbReference>
<dbReference type="CDD" id="cd07391">
    <property type="entry name" value="MPP_PF1019"/>
    <property type="match status" value="1"/>
</dbReference>
<evidence type="ECO:0000313" key="3">
    <source>
        <dbReference type="Proteomes" id="UP000000758"/>
    </source>
</evidence>
<dbReference type="Pfam" id="PF00149">
    <property type="entry name" value="Metallophos"/>
    <property type="match status" value="1"/>
</dbReference>
<accession>A0RVN4</accession>
<dbReference type="Gene3D" id="3.60.21.10">
    <property type="match status" value="1"/>
</dbReference>
<dbReference type="InterPro" id="IPR004843">
    <property type="entry name" value="Calcineurin-like_PHP"/>
</dbReference>
<sequence length="230" mass="24594">MLLEGEKKHLVISDLHLGIEGTMGMHLGRNPADPAIYRVSKMLDITGADSLVLLGDVKSGTSRITSAEWDSVPGFLEKMADKVDVTLVPGNHDGGISYMIPDCVSVSGQSGMIIEGALLTHGHALPPESFGHVDRLVMGHVHPVFRKEGSVLRGNRVWVHMTIQRGCIFPSRGGTLGITVMPSFGSVPGTGRRKSTRKSPILARADPLTARIVTLDGSIIGDESMLDDVL</sequence>
<dbReference type="EnsemblBacteria" id="ABK77401">
    <property type="protein sequence ID" value="ABK77401"/>
    <property type="gene ID" value="CENSYa_0768"/>
</dbReference>
<name>A0RVN4_CENSY</name>
<dbReference type="PIRSF" id="PIRSF000887">
    <property type="entry name" value="Pesterase_MJ0037"/>
    <property type="match status" value="1"/>
</dbReference>
<evidence type="ECO:0000313" key="2">
    <source>
        <dbReference type="EMBL" id="ABK77401.1"/>
    </source>
</evidence>
<dbReference type="HOGENOM" id="CLU_075478_0_0_2"/>
<gene>
    <name evidence="2" type="ordered locus">CENSYa_0768</name>
</gene>
<keyword evidence="3" id="KW-1185">Reference proteome</keyword>